<evidence type="ECO:0000313" key="10">
    <source>
        <dbReference type="EMBL" id="RLV57046.1"/>
    </source>
</evidence>
<dbReference type="GO" id="GO:0006537">
    <property type="term" value="P:glutamate biosynthetic process"/>
    <property type="evidence" value="ECO:0007669"/>
    <property type="project" value="UniProtKB-KW"/>
</dbReference>
<evidence type="ECO:0000256" key="2">
    <source>
        <dbReference type="ARBA" id="ARBA00022723"/>
    </source>
</evidence>
<feature type="domain" description="Dihydroprymidine dehydrogenase" evidence="9">
    <location>
        <begin position="43"/>
        <end position="134"/>
    </location>
</feature>
<keyword evidence="1" id="KW-0028">Amino-acid biosynthesis</keyword>
<keyword evidence="6" id="KW-0314">Glutamate biosynthesis</keyword>
<protein>
    <submittedName>
        <fullName evidence="10">Glutamate synthase subunit beta</fullName>
    </submittedName>
</protein>
<evidence type="ECO:0000256" key="6">
    <source>
        <dbReference type="ARBA" id="ARBA00023164"/>
    </source>
</evidence>
<dbReference type="InterPro" id="IPR051394">
    <property type="entry name" value="Glutamate_Synthase"/>
</dbReference>
<dbReference type="RefSeq" id="WP_121793347.1">
    <property type="nucleotide sequence ID" value="NZ_RDBF01000002.1"/>
</dbReference>
<comment type="pathway">
    <text evidence="7">Amino-acid biosynthesis.</text>
</comment>
<dbReference type="GO" id="GO:0046872">
    <property type="term" value="F:metal ion binding"/>
    <property type="evidence" value="ECO:0007669"/>
    <property type="project" value="UniProtKB-KW"/>
</dbReference>
<evidence type="ECO:0000256" key="4">
    <source>
        <dbReference type="ARBA" id="ARBA00023004"/>
    </source>
</evidence>
<proteinExistence type="predicted"/>
<dbReference type="InterPro" id="IPR006005">
    <property type="entry name" value="Glut_synth_ssu1"/>
</dbReference>
<dbReference type="GO" id="GO:0051536">
    <property type="term" value="F:iron-sulfur cluster binding"/>
    <property type="evidence" value="ECO:0007669"/>
    <property type="project" value="UniProtKB-KW"/>
</dbReference>
<dbReference type="SUPFAM" id="SSF46548">
    <property type="entry name" value="alpha-helical ferredoxin"/>
    <property type="match status" value="1"/>
</dbReference>
<dbReference type="Pfam" id="PF07992">
    <property type="entry name" value="Pyr_redox_2"/>
    <property type="match status" value="1"/>
</dbReference>
<dbReference type="InterPro" id="IPR023753">
    <property type="entry name" value="FAD/NAD-binding_dom"/>
</dbReference>
<feature type="domain" description="FAD/NAD(P)-binding" evidence="8">
    <location>
        <begin position="149"/>
        <end position="457"/>
    </location>
</feature>
<dbReference type="EMBL" id="RDBF01000002">
    <property type="protein sequence ID" value="RLV57046.1"/>
    <property type="molecule type" value="Genomic_DNA"/>
</dbReference>
<dbReference type="PANTHER" id="PTHR43100:SF1">
    <property type="entry name" value="GLUTAMATE SYNTHASE [NADPH] SMALL CHAIN"/>
    <property type="match status" value="1"/>
</dbReference>
<keyword evidence="2" id="KW-0479">Metal-binding</keyword>
<name>A0A3L8PNP9_9ACTN</name>
<evidence type="ECO:0000256" key="1">
    <source>
        <dbReference type="ARBA" id="ARBA00022605"/>
    </source>
</evidence>
<dbReference type="InterPro" id="IPR028261">
    <property type="entry name" value="DPD_II"/>
</dbReference>
<keyword evidence="5" id="KW-0411">Iron-sulfur</keyword>
<evidence type="ECO:0000259" key="9">
    <source>
        <dbReference type="Pfam" id="PF14691"/>
    </source>
</evidence>
<dbReference type="PRINTS" id="PR00419">
    <property type="entry name" value="ADXRDTASE"/>
</dbReference>
<dbReference type="OrthoDB" id="9803192at2"/>
<organism evidence="10 11">
    <name type="scientific">Aeromicrobium phragmitis</name>
    <dbReference type="NCBI Taxonomy" id="2478914"/>
    <lineage>
        <taxon>Bacteria</taxon>
        <taxon>Bacillati</taxon>
        <taxon>Actinomycetota</taxon>
        <taxon>Actinomycetes</taxon>
        <taxon>Propionibacteriales</taxon>
        <taxon>Nocardioidaceae</taxon>
        <taxon>Aeromicrobium</taxon>
    </lineage>
</organism>
<sequence length="487" mass="53045">MADPRGFMTTPRQVAERRPVEERVNDWKEVYPGGPGRALLPIITEQAGRCMDCGIPFCHQGCPLGNLIPEWNDLVWREDWDDAIERLHATNNFPEFTGRLCPAPCETSCVVGINRDAVTIKNVEVSIIDKAWEDDNVKPQPPEWLTGKTVAVVGSGPAGLAVAQQLTRAGHTVAVYERDDKPGGLLRYGIPEFKMEKVQVDRRIQQMQREGTVFRTGVQVGETLTGPQLKERYDAVVLAIGATVRRDLPIPGRELGGIHQAMEYLPQANRVAVGEEVPDQIVATGKDVVIIGGGDTGADCLGTAIRQGAKSVTSLEIMPQPGVDRPENQPWPTYPMIYRIASAHEEGGERLYAVSTKEFLGEDGQVSGLRISEVEMRDGKFEEVPGTERVLPAQLVLFAMGFTGPQREGLVEQLGLELDQRGNVVRDADYMSSVEGVFVAGDCGRGQSLIVWAIAEGRAAASGVDAYLTGSSTLPRPVKPTDRPMAV</sequence>
<comment type="caution">
    <text evidence="10">The sequence shown here is derived from an EMBL/GenBank/DDBJ whole genome shotgun (WGS) entry which is preliminary data.</text>
</comment>
<keyword evidence="3" id="KW-0560">Oxidoreductase</keyword>
<dbReference type="Proteomes" id="UP000282515">
    <property type="component" value="Unassembled WGS sequence"/>
</dbReference>
<accession>A0A3L8PNP9</accession>
<gene>
    <name evidence="10" type="ORF">D9V41_04605</name>
</gene>
<dbReference type="PANTHER" id="PTHR43100">
    <property type="entry name" value="GLUTAMATE SYNTHASE [NADPH] SMALL CHAIN"/>
    <property type="match status" value="1"/>
</dbReference>
<dbReference type="SUPFAM" id="SSF51971">
    <property type="entry name" value="Nucleotide-binding domain"/>
    <property type="match status" value="2"/>
</dbReference>
<evidence type="ECO:0000259" key="8">
    <source>
        <dbReference type="Pfam" id="PF07992"/>
    </source>
</evidence>
<dbReference type="InterPro" id="IPR036188">
    <property type="entry name" value="FAD/NAD-bd_sf"/>
</dbReference>
<evidence type="ECO:0000256" key="7">
    <source>
        <dbReference type="ARBA" id="ARBA00029440"/>
    </source>
</evidence>
<dbReference type="FunFam" id="3.50.50.60:FF:000124">
    <property type="entry name" value="Glutamate synthase small subunit"/>
    <property type="match status" value="1"/>
</dbReference>
<dbReference type="GO" id="GO:0016639">
    <property type="term" value="F:oxidoreductase activity, acting on the CH-NH2 group of donors, NAD or NADP as acceptor"/>
    <property type="evidence" value="ECO:0007669"/>
    <property type="project" value="InterPro"/>
</dbReference>
<keyword evidence="11" id="KW-1185">Reference proteome</keyword>
<dbReference type="Gene3D" id="1.10.1060.10">
    <property type="entry name" value="Alpha-helical ferredoxin"/>
    <property type="match status" value="1"/>
</dbReference>
<dbReference type="Gene3D" id="3.50.50.60">
    <property type="entry name" value="FAD/NAD(P)-binding domain"/>
    <property type="match status" value="3"/>
</dbReference>
<dbReference type="Pfam" id="PF14691">
    <property type="entry name" value="Fer4_20"/>
    <property type="match status" value="1"/>
</dbReference>
<dbReference type="AlphaFoldDB" id="A0A3L8PNP9"/>
<evidence type="ECO:0000256" key="3">
    <source>
        <dbReference type="ARBA" id="ARBA00023002"/>
    </source>
</evidence>
<keyword evidence="4" id="KW-0408">Iron</keyword>
<evidence type="ECO:0000256" key="5">
    <source>
        <dbReference type="ARBA" id="ARBA00023014"/>
    </source>
</evidence>
<dbReference type="InterPro" id="IPR009051">
    <property type="entry name" value="Helical_ferredxn"/>
</dbReference>
<reference evidence="10 11" key="1">
    <citation type="submission" date="2018-10" db="EMBL/GenBank/DDBJ databases">
        <title>Aeromicrobium sp. 9W16Y-2 whole genome shotgun sequence.</title>
        <authorList>
            <person name="Li F."/>
        </authorList>
    </citation>
    <scope>NUCLEOTIDE SEQUENCE [LARGE SCALE GENOMIC DNA]</scope>
    <source>
        <strain evidence="10 11">9W16Y-2</strain>
    </source>
</reference>
<dbReference type="NCBIfam" id="TIGR01317">
    <property type="entry name" value="GOGAT_sm_gam"/>
    <property type="match status" value="1"/>
</dbReference>
<evidence type="ECO:0000313" key="11">
    <source>
        <dbReference type="Proteomes" id="UP000282515"/>
    </source>
</evidence>